<proteinExistence type="predicted"/>
<dbReference type="PANTHER" id="PTHR30143:SF0">
    <property type="entry name" value="2-KETO-4-PENTENOATE HYDRATASE"/>
    <property type="match status" value="1"/>
</dbReference>
<organism evidence="1 2">
    <name type="scientific">Qipengyuania flava</name>
    <dbReference type="NCBI Taxonomy" id="192812"/>
    <lineage>
        <taxon>Bacteria</taxon>
        <taxon>Pseudomonadati</taxon>
        <taxon>Pseudomonadota</taxon>
        <taxon>Alphaproteobacteria</taxon>
        <taxon>Sphingomonadales</taxon>
        <taxon>Erythrobacteraceae</taxon>
        <taxon>Qipengyuania</taxon>
    </lineage>
</organism>
<dbReference type="EMBL" id="AP019389">
    <property type="protein sequence ID" value="BBI21745.1"/>
    <property type="molecule type" value="Genomic_DNA"/>
</dbReference>
<dbReference type="AlphaFoldDB" id="A0A3T1CL54"/>
<dbReference type="GO" id="GO:0008684">
    <property type="term" value="F:2-oxopent-4-enoate hydratase activity"/>
    <property type="evidence" value="ECO:0007669"/>
    <property type="project" value="TreeGrafter"/>
</dbReference>
<dbReference type="SUPFAM" id="SSF56529">
    <property type="entry name" value="FAH"/>
    <property type="match status" value="1"/>
</dbReference>
<evidence type="ECO:0000313" key="2">
    <source>
        <dbReference type="Proteomes" id="UP000290057"/>
    </source>
</evidence>
<dbReference type="RefSeq" id="WP_130587133.1">
    <property type="nucleotide sequence ID" value="NZ_AP019389.1"/>
</dbReference>
<gene>
    <name evidence="1" type="primary">mhpD</name>
    <name evidence="1" type="ORF">EKJ_25920</name>
</gene>
<evidence type="ECO:0000313" key="1">
    <source>
        <dbReference type="EMBL" id="BBI21745.1"/>
    </source>
</evidence>
<dbReference type="GO" id="GO:0005737">
    <property type="term" value="C:cytoplasm"/>
    <property type="evidence" value="ECO:0007669"/>
    <property type="project" value="TreeGrafter"/>
</dbReference>
<dbReference type="Gene3D" id="3.90.850.10">
    <property type="entry name" value="Fumarylacetoacetase-like, C-terminal domain"/>
    <property type="match status" value="1"/>
</dbReference>
<name>A0A3T1CL54_9SPHN</name>
<accession>A0A3T1CL54</accession>
<dbReference type="Proteomes" id="UP000290057">
    <property type="component" value="Chromosome"/>
</dbReference>
<dbReference type="InterPro" id="IPR050772">
    <property type="entry name" value="Hydratase-Decarb/MhpD_sf"/>
</dbReference>
<reference evidence="1 2" key="1">
    <citation type="submission" date="2019-01" db="EMBL/GenBank/DDBJ databases">
        <title>Complete genome sequence of Erythrobacter flavus KJ5.</title>
        <authorList>
            <person name="Kanesaki Y."/>
            <person name="Brotosudarmo T."/>
            <person name="Moriuchi R."/>
            <person name="Awai K."/>
        </authorList>
    </citation>
    <scope>NUCLEOTIDE SEQUENCE [LARGE SCALE GENOMIC DNA]</scope>
    <source>
        <strain evidence="1 2">KJ5</strain>
    </source>
</reference>
<keyword evidence="2" id="KW-1185">Reference proteome</keyword>
<protein>
    <submittedName>
        <fullName evidence="1">2-keto-4-pentenoate hydratase</fullName>
    </submittedName>
</protein>
<sequence>MNSAAGDIAAAFVNARRNWKTLPEYPGERPSDLRSAYVIQDAALADWNRPIGGWKVGKINPPMSDELGANRLVGPVFADTIQREGQDSAQFPIFAGGFAAIEAEFMLRLAPQEGPLPATREAAMDWVDEVRIGLEVASSPYAAINVDGPCVTVSDHGNNAGLLLGACVDRTEWGRLDDIAVSLEIDGREVGRASTATMLDGPFGAAAFLLRNLSDRGITPEAGWWVSSGAITGVHEISPGQRAIARFAGVGQTEAVMQAG</sequence>
<dbReference type="InterPro" id="IPR036663">
    <property type="entry name" value="Fumarylacetoacetase_C_sf"/>
</dbReference>
<dbReference type="PANTHER" id="PTHR30143">
    <property type="entry name" value="ACID HYDRATASE"/>
    <property type="match status" value="1"/>
</dbReference>